<dbReference type="STRING" id="559304.G8YDM1"/>
<dbReference type="HOGENOM" id="CLU_053380_2_2_1"/>
<dbReference type="InParanoid" id="G8YDM1"/>
<dbReference type="Gene3D" id="3.30.450.70">
    <property type="match status" value="1"/>
</dbReference>
<accession>G8YDM1</accession>
<evidence type="ECO:0000256" key="6">
    <source>
        <dbReference type="ARBA" id="ARBA00038179"/>
    </source>
</evidence>
<dbReference type="SUPFAM" id="SSF64356">
    <property type="entry name" value="SNARE-like"/>
    <property type="match status" value="1"/>
</dbReference>
<dbReference type="GO" id="GO:0005783">
    <property type="term" value="C:endoplasmic reticulum"/>
    <property type="evidence" value="ECO:0007669"/>
    <property type="project" value="UniProtKB-SubCell"/>
</dbReference>
<comment type="similarity">
    <text evidence="6">Belongs to the TRAPP small subunits family. TRAPPC4 subfamily.</text>
</comment>
<proteinExistence type="inferred from homology"/>
<dbReference type="OrthoDB" id="246406at2759"/>
<comment type="subunit">
    <text evidence="7">Part of the multisubunit transport protein particle (TRAPP) complex.</text>
</comment>
<dbReference type="GO" id="GO:0005794">
    <property type="term" value="C:Golgi apparatus"/>
    <property type="evidence" value="ECO:0007669"/>
    <property type="project" value="UniProtKB-SubCell"/>
</dbReference>
<dbReference type="GO" id="GO:0030008">
    <property type="term" value="C:TRAPP complex"/>
    <property type="evidence" value="ECO:0007669"/>
    <property type="project" value="UniProtKB-UniRule"/>
</dbReference>
<name>G8YDM1_PICSO</name>
<gene>
    <name evidence="8" type="primary">Piso0_002827</name>
    <name evidence="8" type="ORF">GNLVRS01_PISO0J20447g</name>
</gene>
<dbReference type="InterPro" id="IPR011012">
    <property type="entry name" value="Longin-like_dom_sf"/>
</dbReference>
<dbReference type="eggNOG" id="KOG3369">
    <property type="taxonomic scope" value="Eukaryota"/>
</dbReference>
<keyword evidence="9" id="KW-1185">Reference proteome</keyword>
<evidence type="ECO:0000313" key="8">
    <source>
        <dbReference type="EMBL" id="CCE83052.1"/>
    </source>
</evidence>
<reference evidence="8 9" key="1">
    <citation type="journal article" date="2012" name="G3 (Bethesda)">
        <title>Pichia sorbitophila, an interspecies yeast hybrid reveals early steps of genome resolution following polyploidization.</title>
        <authorList>
            <person name="Leh Louis V."/>
            <person name="Despons L."/>
            <person name="Friedrich A."/>
            <person name="Martin T."/>
            <person name="Durrens P."/>
            <person name="Casaregola S."/>
            <person name="Neuveglise C."/>
            <person name="Fairhead C."/>
            <person name="Marck C."/>
            <person name="Cruz J.A."/>
            <person name="Straub M.L."/>
            <person name="Kugler V."/>
            <person name="Sacerdot C."/>
            <person name="Uzunov Z."/>
            <person name="Thierry A."/>
            <person name="Weiss S."/>
            <person name="Bleykasten C."/>
            <person name="De Montigny J."/>
            <person name="Jacques N."/>
            <person name="Jung P."/>
            <person name="Lemaire M."/>
            <person name="Mallet S."/>
            <person name="Morel G."/>
            <person name="Richard G.F."/>
            <person name="Sarkar A."/>
            <person name="Savel G."/>
            <person name="Schacherer J."/>
            <person name="Seret M.L."/>
            <person name="Talla E."/>
            <person name="Samson G."/>
            <person name="Jubin C."/>
            <person name="Poulain J."/>
            <person name="Vacherie B."/>
            <person name="Barbe V."/>
            <person name="Pelletier E."/>
            <person name="Sherman D.J."/>
            <person name="Westhof E."/>
            <person name="Weissenbach J."/>
            <person name="Baret P.V."/>
            <person name="Wincker P."/>
            <person name="Gaillardin C."/>
            <person name="Dujon B."/>
            <person name="Souciet J.L."/>
        </authorList>
    </citation>
    <scope>NUCLEOTIDE SEQUENCE [LARGE SCALE GENOMIC DNA]</scope>
    <source>
        <strain evidence="9">ATCC MYA-4447 / BCRC 22081 / CBS 7064 / NBRC 10061 / NRRL Y-12695</strain>
    </source>
</reference>
<sequence>MKVYSCLILNKAGGLIYQNNVNPGLNSLSSNDFLVLAGTLHGVHAIASKIKPIPSQAKDDIGVTNTHNTNTNLIATGKSQNANSNQSGLQTIETDFFNLYIFQTLTGLKFVIVTSPNPVVHNLQPMNDFKSISRGELQKQYDSTVKLFRQLYLLFSDFVMKDPFYSLDMPVKSSLFDMRVKELLV</sequence>
<dbReference type="OMA" id="MPIRTEG"/>
<dbReference type="CDD" id="cd14856">
    <property type="entry name" value="TRAPPC4_synbindin"/>
    <property type="match status" value="1"/>
</dbReference>
<evidence type="ECO:0000256" key="7">
    <source>
        <dbReference type="RuleBase" id="RU366065"/>
    </source>
</evidence>
<dbReference type="Proteomes" id="UP000005222">
    <property type="component" value="Chromosome J"/>
</dbReference>
<evidence type="ECO:0000256" key="2">
    <source>
        <dbReference type="ARBA" id="ARBA00022448"/>
    </source>
</evidence>
<dbReference type="InterPro" id="IPR007233">
    <property type="entry name" value="TRAPPC"/>
</dbReference>
<organism evidence="8 9">
    <name type="scientific">Pichia sorbitophila (strain ATCC MYA-4447 / BCRC 22081 / CBS 7064 / NBRC 10061 / NRRL Y-12695)</name>
    <name type="common">Hybrid yeast</name>
    <dbReference type="NCBI Taxonomy" id="559304"/>
    <lineage>
        <taxon>Eukaryota</taxon>
        <taxon>Fungi</taxon>
        <taxon>Dikarya</taxon>
        <taxon>Ascomycota</taxon>
        <taxon>Saccharomycotina</taxon>
        <taxon>Pichiomycetes</taxon>
        <taxon>Debaryomycetaceae</taxon>
        <taxon>Millerozyma</taxon>
    </lineage>
</organism>
<dbReference type="SMART" id="SM01399">
    <property type="entry name" value="Sybindin"/>
    <property type="match status" value="1"/>
</dbReference>
<comment type="subcellular location">
    <subcellularLocation>
        <location evidence="7">Endoplasmic reticulum</location>
    </subcellularLocation>
    <subcellularLocation>
        <location evidence="7">Golgi apparatus</location>
        <location evidence="7">cis-Golgi network</location>
    </subcellularLocation>
    <subcellularLocation>
        <location evidence="1">Golgi apparatus</location>
    </subcellularLocation>
</comment>
<evidence type="ECO:0000256" key="4">
    <source>
        <dbReference type="ARBA" id="ARBA00022892"/>
    </source>
</evidence>
<dbReference type="PANTHER" id="PTHR23249">
    <property type="entry name" value="TRAFFICKING PROTEIN PARTICLE COMPLEX SUBUNIT"/>
    <property type="match status" value="1"/>
</dbReference>
<protein>
    <recommendedName>
        <fullName evidence="7">Trafficking protein particle complex subunit</fullName>
    </recommendedName>
</protein>
<evidence type="ECO:0000256" key="5">
    <source>
        <dbReference type="ARBA" id="ARBA00023034"/>
    </source>
</evidence>
<dbReference type="Pfam" id="PF04099">
    <property type="entry name" value="Sybindin"/>
    <property type="match status" value="2"/>
</dbReference>
<dbReference type="AlphaFoldDB" id="G8YDM1"/>
<evidence type="ECO:0000256" key="3">
    <source>
        <dbReference type="ARBA" id="ARBA00022824"/>
    </source>
</evidence>
<evidence type="ECO:0000256" key="1">
    <source>
        <dbReference type="ARBA" id="ARBA00004555"/>
    </source>
</evidence>
<evidence type="ECO:0000313" key="9">
    <source>
        <dbReference type="Proteomes" id="UP000005222"/>
    </source>
</evidence>
<dbReference type="GO" id="GO:0006888">
    <property type="term" value="P:endoplasmic reticulum to Golgi vesicle-mediated transport"/>
    <property type="evidence" value="ECO:0007669"/>
    <property type="project" value="UniProtKB-UniRule"/>
</dbReference>
<dbReference type="FunCoup" id="G8YDM1">
    <property type="interactions" value="535"/>
</dbReference>
<keyword evidence="5 7" id="KW-0333">Golgi apparatus</keyword>
<keyword evidence="4 7" id="KW-0931">ER-Golgi transport</keyword>
<keyword evidence="2 7" id="KW-0813">Transport</keyword>
<dbReference type="PANTHER" id="PTHR23249:SF15">
    <property type="entry name" value="TRAFFICKING PROTEIN PARTICLE COMPLEX SUBUNIT 4"/>
    <property type="match status" value="1"/>
</dbReference>
<dbReference type="EMBL" id="FO082050">
    <property type="protein sequence ID" value="CCE83052.1"/>
    <property type="molecule type" value="Genomic_DNA"/>
</dbReference>
<keyword evidence="3 7" id="KW-0256">Endoplasmic reticulum</keyword>